<dbReference type="GeneID" id="5042474"/>
<name>A0E1X5_PARTE</name>
<dbReference type="EMBL" id="CT868654">
    <property type="protein sequence ID" value="CAK89292.1"/>
    <property type="molecule type" value="Genomic_DNA"/>
</dbReference>
<dbReference type="InParanoid" id="A0E1X5"/>
<dbReference type="RefSeq" id="XP_001456689.1">
    <property type="nucleotide sequence ID" value="XM_001456652.1"/>
</dbReference>
<dbReference type="AlphaFoldDB" id="A0E1X5"/>
<evidence type="ECO:0000256" key="1">
    <source>
        <dbReference type="SAM" id="MobiDB-lite"/>
    </source>
</evidence>
<accession>A0E1X5</accession>
<organism evidence="2 3">
    <name type="scientific">Paramecium tetraurelia</name>
    <dbReference type="NCBI Taxonomy" id="5888"/>
    <lineage>
        <taxon>Eukaryota</taxon>
        <taxon>Sar</taxon>
        <taxon>Alveolata</taxon>
        <taxon>Ciliophora</taxon>
        <taxon>Intramacronucleata</taxon>
        <taxon>Oligohymenophorea</taxon>
        <taxon>Peniculida</taxon>
        <taxon>Parameciidae</taxon>
        <taxon>Paramecium</taxon>
    </lineage>
</organism>
<feature type="compositionally biased region" description="Low complexity" evidence="1">
    <location>
        <begin position="184"/>
        <end position="209"/>
    </location>
</feature>
<sequence length="217" mass="24698">MMRAMFWSIKKKNELIGKVGHLYSPPKDQLNPTTPTKWNQIQNLFCICNFIILKYLRERLVSCWMTFIRCLVGTNQFPQNSKRYFQNVSRKKLNWVMIPIPGSAAAHQKNPQLLTKIMKQQARVKTIIPYVQSATRMCNWATHNCTQIISPSTSMSIPNAPQCANKNQPPWLYCMNTSNRPNLSSASPSTTISSTSTSKPSQSSESFTPLPKNHSCI</sequence>
<dbReference type="KEGG" id="ptm:GSPATT00022463001"/>
<dbReference type="HOGENOM" id="CLU_1274427_0_0_1"/>
<evidence type="ECO:0000313" key="3">
    <source>
        <dbReference type="Proteomes" id="UP000000600"/>
    </source>
</evidence>
<protein>
    <submittedName>
        <fullName evidence="2">Uncharacterized protein</fullName>
    </submittedName>
</protein>
<gene>
    <name evidence="2" type="ORF">GSPATT00022463001</name>
</gene>
<reference evidence="2 3" key="1">
    <citation type="journal article" date="2006" name="Nature">
        <title>Global trends of whole-genome duplications revealed by the ciliate Paramecium tetraurelia.</title>
        <authorList>
            <consortium name="Genoscope"/>
            <person name="Aury J.-M."/>
            <person name="Jaillon O."/>
            <person name="Duret L."/>
            <person name="Noel B."/>
            <person name="Jubin C."/>
            <person name="Porcel B.M."/>
            <person name="Segurens B."/>
            <person name="Daubin V."/>
            <person name="Anthouard V."/>
            <person name="Aiach N."/>
            <person name="Arnaiz O."/>
            <person name="Billaut A."/>
            <person name="Beisson J."/>
            <person name="Blanc I."/>
            <person name="Bouhouche K."/>
            <person name="Camara F."/>
            <person name="Duharcourt S."/>
            <person name="Guigo R."/>
            <person name="Gogendeau D."/>
            <person name="Katinka M."/>
            <person name="Keller A.-M."/>
            <person name="Kissmehl R."/>
            <person name="Klotz C."/>
            <person name="Koll F."/>
            <person name="Le Moue A."/>
            <person name="Lepere C."/>
            <person name="Malinsky S."/>
            <person name="Nowacki M."/>
            <person name="Nowak J.K."/>
            <person name="Plattner H."/>
            <person name="Poulain J."/>
            <person name="Ruiz F."/>
            <person name="Serrano V."/>
            <person name="Zagulski M."/>
            <person name="Dessen P."/>
            <person name="Betermier M."/>
            <person name="Weissenbach J."/>
            <person name="Scarpelli C."/>
            <person name="Schachter V."/>
            <person name="Sperling L."/>
            <person name="Meyer E."/>
            <person name="Cohen J."/>
            <person name="Wincker P."/>
        </authorList>
    </citation>
    <scope>NUCLEOTIDE SEQUENCE [LARGE SCALE GENOMIC DNA]</scope>
    <source>
        <strain evidence="2 3">Stock d4-2</strain>
    </source>
</reference>
<feature type="region of interest" description="Disordered" evidence="1">
    <location>
        <begin position="182"/>
        <end position="217"/>
    </location>
</feature>
<dbReference type="Proteomes" id="UP000000600">
    <property type="component" value="Unassembled WGS sequence"/>
</dbReference>
<proteinExistence type="predicted"/>
<evidence type="ECO:0000313" key="2">
    <source>
        <dbReference type="EMBL" id="CAK89292.1"/>
    </source>
</evidence>
<keyword evidence="3" id="KW-1185">Reference proteome</keyword>